<name>A0A109JKL7_9HYPH</name>
<gene>
    <name evidence="1" type="ORF">AS026_08055</name>
</gene>
<comment type="caution">
    <text evidence="1">The sequence shown here is derived from an EMBL/GenBank/DDBJ whole genome shotgun (WGS) entry which is preliminary data.</text>
</comment>
<protein>
    <submittedName>
        <fullName evidence="1">Uncharacterized protein</fullName>
    </submittedName>
</protein>
<dbReference type="RefSeq" id="WP_062371108.1">
    <property type="nucleotide sequence ID" value="NZ_LNCD01000083.1"/>
</dbReference>
<keyword evidence="2" id="KW-1185">Reference proteome</keyword>
<evidence type="ECO:0000313" key="1">
    <source>
        <dbReference type="EMBL" id="KWV50711.1"/>
    </source>
</evidence>
<dbReference type="EMBL" id="LNCD01000083">
    <property type="protein sequence ID" value="KWV50711.1"/>
    <property type="molecule type" value="Genomic_DNA"/>
</dbReference>
<organism evidence="1 2">
    <name type="scientific">Rhizobium altiplani</name>
    <dbReference type="NCBI Taxonomy" id="1864509"/>
    <lineage>
        <taxon>Bacteria</taxon>
        <taxon>Pseudomonadati</taxon>
        <taxon>Pseudomonadota</taxon>
        <taxon>Alphaproteobacteria</taxon>
        <taxon>Hyphomicrobiales</taxon>
        <taxon>Rhizobiaceae</taxon>
        <taxon>Rhizobium/Agrobacterium group</taxon>
        <taxon>Rhizobium</taxon>
    </lineage>
</organism>
<proteinExistence type="predicted"/>
<evidence type="ECO:0000313" key="2">
    <source>
        <dbReference type="Proteomes" id="UP000068164"/>
    </source>
</evidence>
<dbReference type="AlphaFoldDB" id="A0A109JKL7"/>
<sequence length="131" mass="15074">MKAKPRAAEMLSLPARVCGVRNCRRTRSCLLVFTHNRLPLCYTMLTEDERKAHDEFFDFAASVYEAAQSGHFGNLYRLLIDKPSEYHQAVTEIVRHALPPGHRAHRGLDAIDRIRAGQAPAAWSWKTRFRR</sequence>
<accession>A0A109JKL7</accession>
<dbReference type="OrthoDB" id="8366436at2"/>
<dbReference type="Proteomes" id="UP000068164">
    <property type="component" value="Unassembled WGS sequence"/>
</dbReference>
<reference evidence="1 2" key="1">
    <citation type="submission" date="2015-11" db="EMBL/GenBank/DDBJ databases">
        <title>Draft Genome Sequence of the Strain BR 10423 (Rhizobium sp.) isolated from nodules of Mimosa pudica.</title>
        <authorList>
            <person name="Barauna A.C."/>
            <person name="Zilli J.E."/>
            <person name="Simoes-Araujo J.L."/>
            <person name="Reis V.M."/>
            <person name="James E.K."/>
            <person name="Reis F.B.Jr."/>
            <person name="Rouws L.F."/>
            <person name="Passos S.R."/>
            <person name="Gois S.R."/>
        </authorList>
    </citation>
    <scope>NUCLEOTIDE SEQUENCE [LARGE SCALE GENOMIC DNA]</scope>
    <source>
        <strain evidence="1 2">BR10423</strain>
    </source>
</reference>